<sequence length="159" mass="18131">MGVSEMQRTLAAHLASQSNLEVVSFQHFDCLLFERGETWKMFLPRSKRLLGGTTQERLVIGDLLAIFEKDLQRLRPPSTRFKFVDFATSIPIANFPSITASSVIIEGVVDPDFFRKIRFLLNGLPDGISEWTATFGEDFLTRSPIDRCVDTVKYLRSQR</sequence>
<dbReference type="Proteomes" id="UP001166571">
    <property type="component" value="Unassembled WGS sequence"/>
</dbReference>
<organism evidence="1 2">
    <name type="scientific">Sphingopyxis jiangsuensis</name>
    <dbReference type="NCBI Taxonomy" id="2871171"/>
    <lineage>
        <taxon>Bacteria</taxon>
        <taxon>Pseudomonadati</taxon>
        <taxon>Pseudomonadota</taxon>
        <taxon>Alphaproteobacteria</taxon>
        <taxon>Sphingomonadales</taxon>
        <taxon>Sphingomonadaceae</taxon>
        <taxon>Sphingopyxis</taxon>
    </lineage>
</organism>
<gene>
    <name evidence="1" type="ORF">K5P26_05700</name>
</gene>
<dbReference type="EMBL" id="JAILXK010000001">
    <property type="protein sequence ID" value="MBY4636631.1"/>
    <property type="molecule type" value="Genomic_DNA"/>
</dbReference>
<protein>
    <submittedName>
        <fullName evidence="1">Uncharacterized protein</fullName>
    </submittedName>
</protein>
<accession>A0ABS7MEX8</accession>
<proteinExistence type="predicted"/>
<evidence type="ECO:0000313" key="2">
    <source>
        <dbReference type="Proteomes" id="UP001166571"/>
    </source>
</evidence>
<name>A0ABS7MEX8_9SPHN</name>
<reference evidence="1" key="1">
    <citation type="submission" date="2021-08" db="EMBL/GenBank/DDBJ databases">
        <title>Sphingopyxis panaciterrulae sp. nov., isolated from the surface water of the Yellow Sea.</title>
        <authorList>
            <person name="Gao Z."/>
            <person name="Zhang D."/>
            <person name="Zhang A."/>
        </authorList>
    </citation>
    <scope>NUCLEOTIDE SEQUENCE</scope>
    <source>
        <strain evidence="1">XHP0097</strain>
    </source>
</reference>
<evidence type="ECO:0000313" key="1">
    <source>
        <dbReference type="EMBL" id="MBY4636631.1"/>
    </source>
</evidence>
<keyword evidence="2" id="KW-1185">Reference proteome</keyword>
<comment type="caution">
    <text evidence="1">The sequence shown here is derived from an EMBL/GenBank/DDBJ whole genome shotgun (WGS) entry which is preliminary data.</text>
</comment>
<dbReference type="RefSeq" id="WP_201925676.1">
    <property type="nucleotide sequence ID" value="NZ_JAERPO010000001.1"/>
</dbReference>